<evidence type="ECO:0008006" key="3">
    <source>
        <dbReference type="Google" id="ProtNLM"/>
    </source>
</evidence>
<keyword evidence="1" id="KW-0472">Membrane</keyword>
<name>A0A381TYX5_9ZZZZ</name>
<feature type="transmembrane region" description="Helical" evidence="1">
    <location>
        <begin position="94"/>
        <end position="113"/>
    </location>
</feature>
<feature type="transmembrane region" description="Helical" evidence="1">
    <location>
        <begin position="119"/>
        <end position="136"/>
    </location>
</feature>
<feature type="transmembrane region" description="Helical" evidence="1">
    <location>
        <begin position="291"/>
        <end position="309"/>
    </location>
</feature>
<dbReference type="EMBL" id="UINC01005389">
    <property type="protein sequence ID" value="SVA21024.1"/>
    <property type="molecule type" value="Genomic_DNA"/>
</dbReference>
<evidence type="ECO:0000313" key="2">
    <source>
        <dbReference type="EMBL" id="SVA21024.1"/>
    </source>
</evidence>
<feature type="transmembrane region" description="Helical" evidence="1">
    <location>
        <begin position="189"/>
        <end position="210"/>
    </location>
</feature>
<organism evidence="2">
    <name type="scientific">marine metagenome</name>
    <dbReference type="NCBI Taxonomy" id="408172"/>
    <lineage>
        <taxon>unclassified sequences</taxon>
        <taxon>metagenomes</taxon>
        <taxon>ecological metagenomes</taxon>
    </lineage>
</organism>
<keyword evidence="1" id="KW-0812">Transmembrane</keyword>
<sequence length="752" mass="85530">MIVYGYIPLANDMVAHEPIKKWIATTSEFPHWFPNLFSGLPSYGGYIYTPGDPIKPILDIILFNKGVKIWFYFTLGGLGLFYFLRFLGKSIFPALFGGISFALTPYGFGLINAGHNNKIMAMAFIPWILFAVMYTLRTRSIRSILFLSILSALQLWTNHPQIVYYTWMMVGVWWLWSICFDLKDKTFSLYRTGSSLGLICSGLFLAFLMVSDPYIDVYTFQKYSNRGAPSVTDKTDDTRTGAEWDYATQWSFHPKETISLLYPYHYGLQNFPAKDMSAAAYWGYMPFTQSTHYLGLMVILLAVLGSLLRKPDRYELFFWFTSLLVLLIGFGSHFPVLYKPLFAIAPFFSKFRIPSMIYILLAVTIPCLAANGMDLLIEKGKQKETLIKCQWFFGSFIGLTLLLFLFGESLLSFSSIGDSRFNPALISKVQDIRVDLFHKGLLLALTIVGAGFGLVWAYTKGHLNAWVFSVMIIMLSLVDLWVVDQEFLKLKPAKNMGAQFRMDPVTSYLLEDKGHYRIFPADELSSNRYGYWGIESIGGYRAVKLRHYQDLMDAGGFGRPAILSMLNVKYLITGKKVRNTSFIPAPNVKGIYENKDVMPRAWLVGNVESVTDQKASLSKIISKSFRPQRMAVVVNYTGPDLPGNVQGTATIRSLTENEILIDAQTDSSALLVLSEVYYAPGWKCDINGEPTKIFQTDHVLRSIYIPKGQHEVRFYYDHGSWKIARIASRSSFLFLVCTLFFLSWKDNKRAEI</sequence>
<accession>A0A381TYX5</accession>
<feature type="transmembrane region" description="Helical" evidence="1">
    <location>
        <begin position="356"/>
        <end position="377"/>
    </location>
</feature>
<proteinExistence type="predicted"/>
<keyword evidence="1" id="KW-1133">Transmembrane helix</keyword>
<feature type="transmembrane region" description="Helical" evidence="1">
    <location>
        <begin position="389"/>
        <end position="416"/>
    </location>
</feature>
<feature type="transmembrane region" description="Helical" evidence="1">
    <location>
        <begin position="316"/>
        <end position="336"/>
    </location>
</feature>
<feature type="transmembrane region" description="Helical" evidence="1">
    <location>
        <begin position="162"/>
        <end position="182"/>
    </location>
</feature>
<evidence type="ECO:0000256" key="1">
    <source>
        <dbReference type="SAM" id="Phobius"/>
    </source>
</evidence>
<feature type="transmembrane region" description="Helical" evidence="1">
    <location>
        <begin position="436"/>
        <end position="458"/>
    </location>
</feature>
<protein>
    <recommendedName>
        <fullName evidence="3">Membrane protein 6-pyruvoyl-tetrahydropterin synthase-related domain-containing protein</fullName>
    </recommendedName>
</protein>
<dbReference type="PANTHER" id="PTHR38454:SF1">
    <property type="entry name" value="INTEGRAL MEMBRANE PROTEIN"/>
    <property type="match status" value="1"/>
</dbReference>
<dbReference type="PANTHER" id="PTHR38454">
    <property type="entry name" value="INTEGRAL MEMBRANE PROTEIN-RELATED"/>
    <property type="match status" value="1"/>
</dbReference>
<dbReference type="InterPro" id="IPR018580">
    <property type="entry name" value="Uncharacterised_YfhO"/>
</dbReference>
<feature type="transmembrane region" description="Helical" evidence="1">
    <location>
        <begin position="465"/>
        <end position="483"/>
    </location>
</feature>
<reference evidence="2" key="1">
    <citation type="submission" date="2018-05" db="EMBL/GenBank/DDBJ databases">
        <authorList>
            <person name="Lanie J.A."/>
            <person name="Ng W.-L."/>
            <person name="Kazmierczak K.M."/>
            <person name="Andrzejewski T.M."/>
            <person name="Davidsen T.M."/>
            <person name="Wayne K.J."/>
            <person name="Tettelin H."/>
            <person name="Glass J.I."/>
            <person name="Rusch D."/>
            <person name="Podicherti R."/>
            <person name="Tsui H.-C.T."/>
            <person name="Winkler M.E."/>
        </authorList>
    </citation>
    <scope>NUCLEOTIDE SEQUENCE</scope>
</reference>
<dbReference type="AlphaFoldDB" id="A0A381TYX5"/>
<gene>
    <name evidence="2" type="ORF">METZ01_LOCUS73878</name>
</gene>
<feature type="transmembrane region" description="Helical" evidence="1">
    <location>
        <begin position="69"/>
        <end position="87"/>
    </location>
</feature>